<accession>A0A1E3QPG2</accession>
<feature type="transmembrane region" description="Helical" evidence="6">
    <location>
        <begin position="122"/>
        <end position="147"/>
    </location>
</feature>
<dbReference type="NCBIfam" id="TIGR01197">
    <property type="entry name" value="nramp"/>
    <property type="match status" value="1"/>
</dbReference>
<feature type="region of interest" description="Disordered" evidence="5">
    <location>
        <begin position="475"/>
        <end position="498"/>
    </location>
</feature>
<dbReference type="NCBIfam" id="NF037982">
    <property type="entry name" value="Nramp_1"/>
    <property type="match status" value="1"/>
</dbReference>
<dbReference type="Pfam" id="PF01566">
    <property type="entry name" value="Nramp"/>
    <property type="match status" value="1"/>
</dbReference>
<evidence type="ECO:0000256" key="1">
    <source>
        <dbReference type="ARBA" id="ARBA00004141"/>
    </source>
</evidence>
<evidence type="ECO:0000313" key="7">
    <source>
        <dbReference type="EMBL" id="ODQ78867.1"/>
    </source>
</evidence>
<dbReference type="InterPro" id="IPR001046">
    <property type="entry name" value="NRAMP_fam"/>
</dbReference>
<feature type="transmembrane region" description="Helical" evidence="6">
    <location>
        <begin position="418"/>
        <end position="441"/>
    </location>
</feature>
<dbReference type="GO" id="GO:0006878">
    <property type="term" value="P:intracellular copper ion homeostasis"/>
    <property type="evidence" value="ECO:0007669"/>
    <property type="project" value="EnsemblFungi"/>
</dbReference>
<feature type="compositionally biased region" description="Basic and acidic residues" evidence="5">
    <location>
        <begin position="475"/>
        <end position="496"/>
    </location>
</feature>
<dbReference type="GO" id="GO:0015086">
    <property type="term" value="F:cadmium ion transmembrane transporter activity"/>
    <property type="evidence" value="ECO:0007669"/>
    <property type="project" value="TreeGrafter"/>
</dbReference>
<dbReference type="RefSeq" id="XP_018984195.1">
    <property type="nucleotide sequence ID" value="XM_019129402.1"/>
</dbReference>
<evidence type="ECO:0000313" key="8">
    <source>
        <dbReference type="Proteomes" id="UP000094336"/>
    </source>
</evidence>
<name>A0A1E3QPG2_9ASCO</name>
<gene>
    <name evidence="7" type="ORF">BABINDRAFT_162540</name>
</gene>
<dbReference type="GO" id="GO:0005384">
    <property type="term" value="F:manganese ion transmembrane transporter activity"/>
    <property type="evidence" value="ECO:0007669"/>
    <property type="project" value="TreeGrafter"/>
</dbReference>
<proteinExistence type="inferred from homology"/>
<feature type="transmembrane region" description="Helical" evidence="6">
    <location>
        <begin position="303"/>
        <end position="328"/>
    </location>
</feature>
<evidence type="ECO:0000256" key="4">
    <source>
        <dbReference type="ARBA" id="ARBA00023136"/>
    </source>
</evidence>
<dbReference type="AlphaFoldDB" id="A0A1E3QPG2"/>
<keyword evidence="3 6" id="KW-1133">Transmembrane helix</keyword>
<dbReference type="GO" id="GO:0015295">
    <property type="term" value="F:solute:proton symporter activity"/>
    <property type="evidence" value="ECO:0007669"/>
    <property type="project" value="EnsemblFungi"/>
</dbReference>
<organism evidence="7 8">
    <name type="scientific">Babjeviella inositovora NRRL Y-12698</name>
    <dbReference type="NCBI Taxonomy" id="984486"/>
    <lineage>
        <taxon>Eukaryota</taxon>
        <taxon>Fungi</taxon>
        <taxon>Dikarya</taxon>
        <taxon>Ascomycota</taxon>
        <taxon>Saccharomycotina</taxon>
        <taxon>Pichiomycetes</taxon>
        <taxon>Serinales incertae sedis</taxon>
        <taxon>Babjeviella</taxon>
    </lineage>
</organism>
<dbReference type="GO" id="GO:0005886">
    <property type="term" value="C:plasma membrane"/>
    <property type="evidence" value="ECO:0007669"/>
    <property type="project" value="EnsemblFungi"/>
</dbReference>
<evidence type="ECO:0000256" key="3">
    <source>
        <dbReference type="ARBA" id="ARBA00022989"/>
    </source>
</evidence>
<keyword evidence="2 6" id="KW-0812">Transmembrane</keyword>
<feature type="transmembrane region" description="Helical" evidence="6">
    <location>
        <begin position="348"/>
        <end position="373"/>
    </location>
</feature>
<keyword evidence="4 6" id="KW-0472">Membrane</keyword>
<evidence type="ECO:0000256" key="5">
    <source>
        <dbReference type="SAM" id="MobiDB-lite"/>
    </source>
</evidence>
<dbReference type="STRING" id="984486.A0A1E3QPG2"/>
<dbReference type="HAMAP" id="MF_00221">
    <property type="entry name" value="NRAMP"/>
    <property type="match status" value="1"/>
</dbReference>
<dbReference type="PANTHER" id="PTHR11706:SF101">
    <property type="entry name" value="MANGANESE TRANSPORTER SMF1"/>
    <property type="match status" value="1"/>
</dbReference>
<feature type="transmembrane region" description="Helical" evidence="6">
    <location>
        <begin position="153"/>
        <end position="173"/>
    </location>
</feature>
<keyword evidence="8" id="KW-1185">Reference proteome</keyword>
<feature type="transmembrane region" description="Helical" evidence="6">
    <location>
        <begin position="42"/>
        <end position="60"/>
    </location>
</feature>
<protein>
    <submittedName>
        <fullName evidence="7">Uncharacterized protein</fullName>
    </submittedName>
</protein>
<dbReference type="GO" id="GO:0030026">
    <property type="term" value="P:intracellular manganese ion homeostasis"/>
    <property type="evidence" value="ECO:0007669"/>
    <property type="project" value="EnsemblFungi"/>
</dbReference>
<feature type="transmembrane region" description="Helical" evidence="6">
    <location>
        <begin position="80"/>
        <end position="101"/>
    </location>
</feature>
<comment type="subcellular location">
    <subcellularLocation>
        <location evidence="1">Membrane</location>
        <topology evidence="1">Multi-pass membrane protein</topology>
    </subcellularLocation>
</comment>
<dbReference type="GO" id="GO:0034755">
    <property type="term" value="P:iron ion transmembrane transport"/>
    <property type="evidence" value="ECO:0007669"/>
    <property type="project" value="TreeGrafter"/>
</dbReference>
<dbReference type="Proteomes" id="UP000094336">
    <property type="component" value="Unassembled WGS sequence"/>
</dbReference>
<dbReference type="GeneID" id="30147255"/>
<evidence type="ECO:0000256" key="6">
    <source>
        <dbReference type="SAM" id="Phobius"/>
    </source>
</evidence>
<reference evidence="8" key="1">
    <citation type="submission" date="2016-05" db="EMBL/GenBank/DDBJ databases">
        <title>Comparative genomics of biotechnologically important yeasts.</title>
        <authorList>
            <consortium name="DOE Joint Genome Institute"/>
            <person name="Riley R."/>
            <person name="Haridas S."/>
            <person name="Wolfe K.H."/>
            <person name="Lopes M.R."/>
            <person name="Hittinger C.T."/>
            <person name="Goker M."/>
            <person name="Salamov A."/>
            <person name="Wisecaver J."/>
            <person name="Long T.M."/>
            <person name="Aerts A.L."/>
            <person name="Barry K."/>
            <person name="Choi C."/>
            <person name="Clum A."/>
            <person name="Coughlan A.Y."/>
            <person name="Deshpande S."/>
            <person name="Douglass A.P."/>
            <person name="Hanson S.J."/>
            <person name="Klenk H.-P."/>
            <person name="Labutti K."/>
            <person name="Lapidus A."/>
            <person name="Lindquist E."/>
            <person name="Lipzen A."/>
            <person name="Meier-Kolthoff J.P."/>
            <person name="Ohm R.A."/>
            <person name="Otillar R.P."/>
            <person name="Pangilinan J."/>
            <person name="Peng Y."/>
            <person name="Rokas A."/>
            <person name="Rosa C.A."/>
            <person name="Scheuner C."/>
            <person name="Sibirny A.A."/>
            <person name="Slot J.C."/>
            <person name="Stielow J.B."/>
            <person name="Sun H."/>
            <person name="Kurtzman C.P."/>
            <person name="Blackwell M."/>
            <person name="Grigoriev I.V."/>
            <person name="Jeffries T.W."/>
        </authorList>
    </citation>
    <scope>NUCLEOTIDE SEQUENCE [LARGE SCALE GENOMIC DNA]</scope>
    <source>
        <strain evidence="8">NRRL Y-12698</strain>
    </source>
</reference>
<dbReference type="PANTHER" id="PTHR11706">
    <property type="entry name" value="SOLUTE CARRIER PROTEIN FAMILY 11 MEMBER"/>
    <property type="match status" value="1"/>
</dbReference>
<feature type="transmembrane region" description="Helical" evidence="6">
    <location>
        <begin position="394"/>
        <end position="412"/>
    </location>
</feature>
<feature type="transmembrane region" description="Helical" evidence="6">
    <location>
        <begin position="232"/>
        <end position="255"/>
    </location>
</feature>
<evidence type="ECO:0000256" key="2">
    <source>
        <dbReference type="ARBA" id="ARBA00022692"/>
    </source>
</evidence>
<dbReference type="EMBL" id="KV454434">
    <property type="protein sequence ID" value="ODQ78867.1"/>
    <property type="molecule type" value="Genomic_DNA"/>
</dbReference>
<dbReference type="OrthoDB" id="409173at2759"/>
<sequence length="543" mass="59946">MIFTDTPTNMIKLNDAPDPEKRLSRSICPSAKALYRRLLHIAKKYISFMGPGIMVAVAYIDPGNYSTATSAGSTNRFSLLFFVLLSNIIAIFLQCLCIKLGSVTGFDLSRACREHLPRKLNYTVYFFAEAAIIATDVAEVIGSAIALNILIKVPLPAGVVISCIDVLLVLLAYRPGSSLKFVKIFEIFVAALVLAVVICFCFELSRIPSSITVREVLRGYAPSKQMLENNGIYQATAILGATVMPHSLFLGSGLVQPRLRDFDIKEGYVQLSEDSYENEESYLSYRPSLAAIKYAYNYSVAELTITLFTFALFVNSAILVVSGATLYGTPQAADADLYGIHHLLSTQLAPIAGTIFMLALLFSGQSAGIVCTIAGQIVGEGHIKWTLKPWKRRLATRSITIIPCLAISVSIGKNGLNTALNVSQVVLSILLPFLVAPLIWFTSQKKYMRVMLSQPRYHDDVSLQTMEPETELLCRERRSSDRDQVEGPAESEKQQEGLEVENTVEEYKYFDNSWLVIVIAVMIWLFISALNILAIVQMAQNGI</sequence>
<dbReference type="PRINTS" id="PR00447">
    <property type="entry name" value="NATRESASSCMP"/>
</dbReference>
<dbReference type="GO" id="GO:0006825">
    <property type="term" value="P:copper ion transport"/>
    <property type="evidence" value="ECO:0007669"/>
    <property type="project" value="EnsemblFungi"/>
</dbReference>
<feature type="transmembrane region" description="Helical" evidence="6">
    <location>
        <begin position="514"/>
        <end position="536"/>
    </location>
</feature>
<feature type="transmembrane region" description="Helical" evidence="6">
    <location>
        <begin position="185"/>
        <end position="205"/>
    </location>
</feature>